<dbReference type="PANTHER" id="PTHR42784:SF1">
    <property type="entry name" value="PYRANOSE 2-OXIDASE"/>
    <property type="match status" value="1"/>
</dbReference>
<dbReference type="PANTHER" id="PTHR42784">
    <property type="entry name" value="PYRANOSE 2-OXIDASE"/>
    <property type="match status" value="1"/>
</dbReference>
<dbReference type="Pfam" id="PF00732">
    <property type="entry name" value="GMC_oxred_N"/>
    <property type="match status" value="1"/>
</dbReference>
<reference evidence="9" key="1">
    <citation type="submission" date="2019-09" db="EMBL/GenBank/DDBJ databases">
        <authorList>
            <consortium name="PulseNet: The National Subtyping Network for Foodborne Disease Surveillance"/>
            <person name="Tarr C.L."/>
            <person name="Trees E."/>
            <person name="Katz L.S."/>
            <person name="Carleton-Romer H.A."/>
            <person name="Stroika S."/>
            <person name="Kucerova Z."/>
            <person name="Roache K.F."/>
            <person name="Sabol A.L."/>
            <person name="Besser J."/>
            <person name="Gerner-Smidt P."/>
        </authorList>
    </citation>
    <scope>NUCLEOTIDE SEQUENCE</scope>
    <source>
        <strain evidence="9">PNUSAS096589</strain>
    </source>
</reference>
<evidence type="ECO:0000256" key="4">
    <source>
        <dbReference type="ARBA" id="ARBA00022827"/>
    </source>
</evidence>
<feature type="domain" description="Glucose-methanol-choline oxidoreductase N-terminal" evidence="7">
    <location>
        <begin position="43"/>
        <end position="345"/>
    </location>
</feature>
<sequence>MLCDACRFPGVWWSQLQRLYGWFSFCGHSSCPHREASVNLHYDYILIGSGVAATVLTQSLLDSDPNKAILILEAGPRIELRDRRSWWDIAILGKETSPPYEKTYDVESGTDAESSWTGTQWGFKESRVRALGGSTLHWGGWSLRYQPEDFELFSRTGKGADWPFSYDELEPWYTAAETLLSVGGIADEPGPPRTSPYPLPAFPWSAHEALLADAFDARKLVPGHMPIARFKRCMTTGTCKYCPIGSRYTATDHLASLLQNPAHIGLSLKTDSPVIRLVAGPSRVHGVRVLNINNGSEEVIMANCIVVCAGAYESPKLLLRSTSEHWPNGIGNRYDQVGRYLVTHTMVRVRGTLEKNDEHWFQEYDFPTLMSRTWDNPDRQSAGKVFVFNNRSLPNIDIASLMSEGKSRQQIDQIIGGPRNAGLDAFVEEFGVFNNRITLGAGVGKFGLPHTHVHFERNADFQAVTSKVLEEMMLILNSAGYQPASVKPTDVQIPRGDHSSGTCRMGKDETSSVTDLNLQVHGLENLYVCSNAVLPNASAVNPTLTLTALALRLGTYLSDKVPQLLAQETEIHAKST</sequence>
<dbReference type="GO" id="GO:0050660">
    <property type="term" value="F:flavin adenine dinucleotide binding"/>
    <property type="evidence" value="ECO:0007669"/>
    <property type="project" value="InterPro"/>
</dbReference>
<accession>A0A5Z3B7Z8</accession>
<gene>
    <name evidence="9" type="ORF">F2A58_23190</name>
</gene>
<dbReference type="InterPro" id="IPR007867">
    <property type="entry name" value="GMC_OxRtase_C"/>
</dbReference>
<dbReference type="GO" id="GO:0016614">
    <property type="term" value="F:oxidoreductase activity, acting on CH-OH group of donors"/>
    <property type="evidence" value="ECO:0007669"/>
    <property type="project" value="InterPro"/>
</dbReference>
<feature type="region of interest" description="Disordered" evidence="6">
    <location>
        <begin position="486"/>
        <end position="508"/>
    </location>
</feature>
<dbReference type="EMBL" id="AAKGZA010000043">
    <property type="protein sequence ID" value="ECR6698051.1"/>
    <property type="molecule type" value="Genomic_DNA"/>
</dbReference>
<evidence type="ECO:0000313" key="9">
    <source>
        <dbReference type="EMBL" id="ECR6698051.1"/>
    </source>
</evidence>
<evidence type="ECO:0000256" key="6">
    <source>
        <dbReference type="SAM" id="MobiDB-lite"/>
    </source>
</evidence>
<dbReference type="InterPro" id="IPR036188">
    <property type="entry name" value="FAD/NAD-bd_sf"/>
</dbReference>
<evidence type="ECO:0000256" key="2">
    <source>
        <dbReference type="ARBA" id="ARBA00010790"/>
    </source>
</evidence>
<evidence type="ECO:0000259" key="7">
    <source>
        <dbReference type="Pfam" id="PF00732"/>
    </source>
</evidence>
<comment type="cofactor">
    <cofactor evidence="1">
        <name>FAD</name>
        <dbReference type="ChEBI" id="CHEBI:57692"/>
    </cofactor>
</comment>
<evidence type="ECO:0000256" key="5">
    <source>
        <dbReference type="ARBA" id="ARBA00023002"/>
    </source>
</evidence>
<keyword evidence="5" id="KW-0560">Oxidoreductase</keyword>
<dbReference type="InterPro" id="IPR000172">
    <property type="entry name" value="GMC_OxRdtase_N"/>
</dbReference>
<dbReference type="SUPFAM" id="SSF51905">
    <property type="entry name" value="FAD/NAD(P)-binding domain"/>
    <property type="match status" value="1"/>
</dbReference>
<evidence type="ECO:0000256" key="3">
    <source>
        <dbReference type="ARBA" id="ARBA00022630"/>
    </source>
</evidence>
<keyword evidence="4" id="KW-0274">FAD</keyword>
<name>A0A5Z3B7Z8_SALER</name>
<comment type="similarity">
    <text evidence="2">Belongs to the GMC oxidoreductase family.</text>
</comment>
<evidence type="ECO:0000259" key="8">
    <source>
        <dbReference type="Pfam" id="PF05199"/>
    </source>
</evidence>
<keyword evidence="3" id="KW-0285">Flavoprotein</keyword>
<dbReference type="AlphaFoldDB" id="A0A5Z3B7Z8"/>
<dbReference type="Gene3D" id="3.50.50.60">
    <property type="entry name" value="FAD/NAD(P)-binding domain"/>
    <property type="match status" value="2"/>
</dbReference>
<evidence type="ECO:0000256" key="1">
    <source>
        <dbReference type="ARBA" id="ARBA00001974"/>
    </source>
</evidence>
<organism evidence="9">
    <name type="scientific">Salmonella enterica</name>
    <name type="common">Salmonella choleraesuis</name>
    <dbReference type="NCBI Taxonomy" id="28901"/>
    <lineage>
        <taxon>Bacteria</taxon>
        <taxon>Pseudomonadati</taxon>
        <taxon>Pseudomonadota</taxon>
        <taxon>Gammaproteobacteria</taxon>
        <taxon>Enterobacterales</taxon>
        <taxon>Enterobacteriaceae</taxon>
        <taxon>Salmonella</taxon>
    </lineage>
</organism>
<comment type="caution">
    <text evidence="9">The sequence shown here is derived from an EMBL/GenBank/DDBJ whole genome shotgun (WGS) entry which is preliminary data.</text>
</comment>
<proteinExistence type="inferred from homology"/>
<dbReference type="Pfam" id="PF05199">
    <property type="entry name" value="GMC_oxred_C"/>
    <property type="match status" value="1"/>
</dbReference>
<dbReference type="InterPro" id="IPR051473">
    <property type="entry name" value="P2Ox-like"/>
</dbReference>
<feature type="domain" description="Glucose-methanol-choline oxidoreductase C-terminal" evidence="8">
    <location>
        <begin position="436"/>
        <end position="550"/>
    </location>
</feature>
<protein>
    <submittedName>
        <fullName evidence="9">GMC family oxidoreductase</fullName>
    </submittedName>
</protein>